<accession>A0A845A969</accession>
<evidence type="ECO:0000256" key="7">
    <source>
        <dbReference type="ARBA" id="ARBA00023136"/>
    </source>
</evidence>
<evidence type="ECO:0000256" key="1">
    <source>
        <dbReference type="ARBA" id="ARBA00004651"/>
    </source>
</evidence>
<name>A0A845A969_9SPHN</name>
<feature type="transmembrane region" description="Helical" evidence="8">
    <location>
        <begin position="139"/>
        <end position="164"/>
    </location>
</feature>
<dbReference type="RefSeq" id="WP_160738257.1">
    <property type="nucleotide sequence ID" value="NZ_WTYQ01000001.1"/>
</dbReference>
<sequence length="254" mass="26406">MDIEPWLFIALTCLAVVTGFVDAVAGGGGLIMMPTLLAAGIPPQNALATNKLQSMFGTGMACRTFLKAGMVDWRTYLPAVGTVFICASAGVLVVSQINTDILKLIIPLLLVGVAAYVILSPRMDDNHGKPRLSAKTYAAPAGAVAFYDGFFGPGAGSFFIASAVGLRGLGLTHATALSKLLNFTSNVATVIIWGLSGKTFWALGLCMGLAAATGNFIGSHTAMRFGSRLIRPALITISLALTAKLLWDYFSGGG</sequence>
<keyword evidence="5 8" id="KW-0812">Transmembrane</keyword>
<keyword evidence="4 8" id="KW-1003">Cell membrane</keyword>
<feature type="transmembrane region" description="Helical" evidence="8">
    <location>
        <begin position="176"/>
        <end position="194"/>
    </location>
</feature>
<dbReference type="Proteomes" id="UP000460561">
    <property type="component" value="Unassembled WGS sequence"/>
</dbReference>
<dbReference type="GO" id="GO:0005886">
    <property type="term" value="C:plasma membrane"/>
    <property type="evidence" value="ECO:0007669"/>
    <property type="project" value="UniProtKB-SubCell"/>
</dbReference>
<evidence type="ECO:0000256" key="4">
    <source>
        <dbReference type="ARBA" id="ARBA00022475"/>
    </source>
</evidence>
<keyword evidence="3" id="KW-0813">Transport</keyword>
<dbReference type="InterPro" id="IPR002781">
    <property type="entry name" value="TM_pro_TauE-like"/>
</dbReference>
<protein>
    <recommendedName>
        <fullName evidence="8">Probable membrane transporter protein</fullName>
    </recommendedName>
</protein>
<evidence type="ECO:0000256" key="8">
    <source>
        <dbReference type="RuleBase" id="RU363041"/>
    </source>
</evidence>
<dbReference type="Pfam" id="PF01925">
    <property type="entry name" value="TauE"/>
    <property type="match status" value="1"/>
</dbReference>
<feature type="transmembrane region" description="Helical" evidence="8">
    <location>
        <begin position="200"/>
        <end position="217"/>
    </location>
</feature>
<comment type="caution">
    <text evidence="9">The sequence shown here is derived from an EMBL/GenBank/DDBJ whole genome shotgun (WGS) entry which is preliminary data.</text>
</comment>
<evidence type="ECO:0000313" key="9">
    <source>
        <dbReference type="EMBL" id="MXP25096.1"/>
    </source>
</evidence>
<gene>
    <name evidence="9" type="ORF">GRI39_03420</name>
</gene>
<dbReference type="PANTHER" id="PTHR30269:SF0">
    <property type="entry name" value="MEMBRANE TRANSPORTER PROTEIN YFCA-RELATED"/>
    <property type="match status" value="1"/>
</dbReference>
<evidence type="ECO:0000256" key="2">
    <source>
        <dbReference type="ARBA" id="ARBA00009142"/>
    </source>
</evidence>
<evidence type="ECO:0000256" key="6">
    <source>
        <dbReference type="ARBA" id="ARBA00022989"/>
    </source>
</evidence>
<dbReference type="AlphaFoldDB" id="A0A845A969"/>
<dbReference type="InterPro" id="IPR052017">
    <property type="entry name" value="TSUP"/>
</dbReference>
<evidence type="ECO:0000256" key="3">
    <source>
        <dbReference type="ARBA" id="ARBA00022448"/>
    </source>
</evidence>
<feature type="transmembrane region" description="Helical" evidence="8">
    <location>
        <begin position="229"/>
        <end position="247"/>
    </location>
</feature>
<dbReference type="PANTHER" id="PTHR30269">
    <property type="entry name" value="TRANSMEMBRANE PROTEIN YFCA"/>
    <property type="match status" value="1"/>
</dbReference>
<feature type="transmembrane region" description="Helical" evidence="8">
    <location>
        <begin position="75"/>
        <end position="94"/>
    </location>
</feature>
<reference evidence="9 10" key="1">
    <citation type="submission" date="2019-12" db="EMBL/GenBank/DDBJ databases">
        <title>Genomic-based taxomic classification of the family Erythrobacteraceae.</title>
        <authorList>
            <person name="Xu L."/>
        </authorList>
    </citation>
    <scope>NUCLEOTIDE SEQUENCE [LARGE SCALE GENOMIC DNA]</scope>
    <source>
        <strain evidence="9 10">DSM 18604</strain>
    </source>
</reference>
<keyword evidence="7 8" id="KW-0472">Membrane</keyword>
<comment type="similarity">
    <text evidence="2 8">Belongs to the 4-toluene sulfonate uptake permease (TSUP) (TC 2.A.102) family.</text>
</comment>
<feature type="transmembrane region" description="Helical" evidence="8">
    <location>
        <begin position="101"/>
        <end position="119"/>
    </location>
</feature>
<evidence type="ECO:0000313" key="10">
    <source>
        <dbReference type="Proteomes" id="UP000460561"/>
    </source>
</evidence>
<organism evidence="9 10">
    <name type="scientific">Altericroceibacterium indicum</name>
    <dbReference type="NCBI Taxonomy" id="374177"/>
    <lineage>
        <taxon>Bacteria</taxon>
        <taxon>Pseudomonadati</taxon>
        <taxon>Pseudomonadota</taxon>
        <taxon>Alphaproteobacteria</taxon>
        <taxon>Sphingomonadales</taxon>
        <taxon>Erythrobacteraceae</taxon>
        <taxon>Altericroceibacterium</taxon>
    </lineage>
</organism>
<dbReference type="OrthoDB" id="554695at2"/>
<dbReference type="EMBL" id="WTYQ01000001">
    <property type="protein sequence ID" value="MXP25096.1"/>
    <property type="molecule type" value="Genomic_DNA"/>
</dbReference>
<keyword evidence="10" id="KW-1185">Reference proteome</keyword>
<proteinExistence type="inferred from homology"/>
<keyword evidence="6 8" id="KW-1133">Transmembrane helix</keyword>
<comment type="subcellular location">
    <subcellularLocation>
        <location evidence="1 8">Cell membrane</location>
        <topology evidence="1 8">Multi-pass membrane protein</topology>
    </subcellularLocation>
</comment>
<evidence type="ECO:0000256" key="5">
    <source>
        <dbReference type="ARBA" id="ARBA00022692"/>
    </source>
</evidence>